<dbReference type="InterPro" id="IPR023166">
    <property type="entry name" value="BaiN-like_dom_sf"/>
</dbReference>
<dbReference type="InterPro" id="IPR057661">
    <property type="entry name" value="RsdA/BaiN/AoA(So)_Rossmann"/>
</dbReference>
<keyword evidence="7" id="KW-1185">Reference proteome</keyword>
<keyword evidence="3" id="KW-0274">FAD</keyword>
<dbReference type="NCBIfam" id="TIGR00275">
    <property type="entry name" value="aminoacetone oxidase family FAD-binding enzyme"/>
    <property type="match status" value="1"/>
</dbReference>
<dbReference type="Gene3D" id="1.10.8.260">
    <property type="entry name" value="HI0933 insert domain-like"/>
    <property type="match status" value="1"/>
</dbReference>
<dbReference type="Pfam" id="PF22780">
    <property type="entry name" value="HI0933_like_1st"/>
    <property type="match status" value="1"/>
</dbReference>
<dbReference type="Gene3D" id="2.40.30.10">
    <property type="entry name" value="Translation factors"/>
    <property type="match status" value="1"/>
</dbReference>
<name>A0A0D8IBA4_9CLOT</name>
<evidence type="ECO:0000256" key="1">
    <source>
        <dbReference type="ARBA" id="ARBA00001974"/>
    </source>
</evidence>
<dbReference type="Pfam" id="PF03486">
    <property type="entry name" value="HI0933_like"/>
    <property type="match status" value="1"/>
</dbReference>
<dbReference type="OrthoDB" id="9773233at2"/>
<evidence type="ECO:0000313" key="7">
    <source>
        <dbReference type="Proteomes" id="UP000035704"/>
    </source>
</evidence>
<dbReference type="PANTHER" id="PTHR42887">
    <property type="entry name" value="OS12G0638800 PROTEIN"/>
    <property type="match status" value="1"/>
</dbReference>
<feature type="domain" description="RsdA/BaiN/AoA(So)-like insert" evidence="5">
    <location>
        <begin position="192"/>
        <end position="353"/>
    </location>
</feature>
<dbReference type="KEGG" id="cace:CACET_c33600"/>
<dbReference type="SUPFAM" id="SSF160996">
    <property type="entry name" value="HI0933 insert domain-like"/>
    <property type="match status" value="1"/>
</dbReference>
<evidence type="ECO:0000259" key="4">
    <source>
        <dbReference type="Pfam" id="PF03486"/>
    </source>
</evidence>
<proteinExistence type="predicted"/>
<dbReference type="InterPro" id="IPR004792">
    <property type="entry name" value="BaiN-like"/>
</dbReference>
<reference evidence="6 7" key="1">
    <citation type="submission" date="2014-10" db="EMBL/GenBank/DDBJ databases">
        <title>Genome sequence of Clostridium aceticum DSM 1496.</title>
        <authorList>
            <person name="Poehlein A."/>
            <person name="Schiel-Bengelsdorf B."/>
            <person name="Gottschalk G."/>
            <person name="Duerre P."/>
            <person name="Daniel R."/>
        </authorList>
    </citation>
    <scope>NUCLEOTIDE SEQUENCE [LARGE SCALE GENOMIC DNA]</scope>
    <source>
        <strain evidence="6 7">DSM 1496</strain>
    </source>
</reference>
<organism evidence="6 7">
    <name type="scientific">Clostridium aceticum</name>
    <dbReference type="NCBI Taxonomy" id="84022"/>
    <lineage>
        <taxon>Bacteria</taxon>
        <taxon>Bacillati</taxon>
        <taxon>Bacillota</taxon>
        <taxon>Clostridia</taxon>
        <taxon>Eubacteriales</taxon>
        <taxon>Clostridiaceae</taxon>
        <taxon>Clostridium</taxon>
    </lineage>
</organism>
<dbReference type="RefSeq" id="WP_044824232.1">
    <property type="nucleotide sequence ID" value="NZ_CP009687.1"/>
</dbReference>
<dbReference type="STRING" id="84022.CACET_c33600"/>
<evidence type="ECO:0000313" key="6">
    <source>
        <dbReference type="EMBL" id="AKL96803.1"/>
    </source>
</evidence>
<dbReference type="PATRIC" id="fig|84022.5.peg.3551"/>
<dbReference type="AlphaFoldDB" id="A0A0D8IBA4"/>
<protein>
    <submittedName>
        <fullName evidence="6">Flavoprotein</fullName>
    </submittedName>
</protein>
<sequence length="415" mass="45537">MTKQLHVLVIGGGAAGLTAAIAAARNGASVTILEKMDRVGKKILATGNGRCNLTNMNMDLKFFHGKNVRFAQGILNSFDVEQTLNFFEYLGIASKVEEGGKVYPMSDQASSILDVLRYELQQLGVKEYCNAEVIKIQKNHKGFTVVLKDKSTVEGDKVILATGGKASPQLGSDGEGYILAKELGHRLIDVFPALVQVKLKAPFLKALKGVKFIGEASLVVGEKKLRKEAGEILFTDYGISGPPILQLSRIGAEALNNKEKVYITLDMFPHLQQEEVMELLQMRLAYQSEKSLDFSFIGLLNKRLIPVVLREVGMKDLQKKCGQVSQGEMKNMVKIFKEWKIEVTDTQSWRNAQTTAGGIDVSEIDGKTMQSKLVPGIYFAGELVDIDGDCGGFNLQWAWSSGYIAGEYAALDTVE</sequence>
<dbReference type="EMBL" id="CP009687">
    <property type="protein sequence ID" value="AKL96803.1"/>
    <property type="molecule type" value="Genomic_DNA"/>
</dbReference>
<dbReference type="Proteomes" id="UP000035704">
    <property type="component" value="Chromosome"/>
</dbReference>
<dbReference type="PRINTS" id="PR00411">
    <property type="entry name" value="PNDRDTASEI"/>
</dbReference>
<evidence type="ECO:0000259" key="5">
    <source>
        <dbReference type="Pfam" id="PF22780"/>
    </source>
</evidence>
<dbReference type="InterPro" id="IPR036188">
    <property type="entry name" value="FAD/NAD-bd_sf"/>
</dbReference>
<dbReference type="InterPro" id="IPR055178">
    <property type="entry name" value="RsdA/BaiN/AoA(So)-like_dom"/>
</dbReference>
<evidence type="ECO:0000256" key="3">
    <source>
        <dbReference type="ARBA" id="ARBA00022827"/>
    </source>
</evidence>
<gene>
    <name evidence="6" type="ORF">CACET_c33600</name>
</gene>
<dbReference type="PRINTS" id="PR00368">
    <property type="entry name" value="FADPNR"/>
</dbReference>
<dbReference type="PANTHER" id="PTHR42887:SF2">
    <property type="entry name" value="OS12G0638800 PROTEIN"/>
    <property type="match status" value="1"/>
</dbReference>
<keyword evidence="2" id="KW-0285">Flavoprotein</keyword>
<accession>A0A0D8IBA4</accession>
<dbReference type="SUPFAM" id="SSF51905">
    <property type="entry name" value="FAD/NAD(P)-binding domain"/>
    <property type="match status" value="1"/>
</dbReference>
<comment type="cofactor">
    <cofactor evidence="1">
        <name>FAD</name>
        <dbReference type="ChEBI" id="CHEBI:57692"/>
    </cofactor>
</comment>
<dbReference type="Gene3D" id="3.50.50.60">
    <property type="entry name" value="FAD/NAD(P)-binding domain"/>
    <property type="match status" value="1"/>
</dbReference>
<feature type="domain" description="RsdA/BaiN/AoA(So)-like Rossmann fold-like" evidence="4">
    <location>
        <begin position="6"/>
        <end position="407"/>
    </location>
</feature>
<evidence type="ECO:0000256" key="2">
    <source>
        <dbReference type="ARBA" id="ARBA00022630"/>
    </source>
</evidence>